<keyword evidence="10" id="KW-1185">Reference proteome</keyword>
<dbReference type="CDD" id="cd02809">
    <property type="entry name" value="alpha_hydroxyacid_oxid_FMN"/>
    <property type="match status" value="1"/>
</dbReference>
<dbReference type="PROSITE" id="PS51349">
    <property type="entry name" value="FMN_HYDROXY_ACID_DH_2"/>
    <property type="match status" value="1"/>
</dbReference>
<dbReference type="InterPro" id="IPR000262">
    <property type="entry name" value="FMN-dep_DH"/>
</dbReference>
<dbReference type="RefSeq" id="WP_130040576.1">
    <property type="nucleotide sequence ID" value="NZ_JACCEV010000006.1"/>
</dbReference>
<sequence>MSKDAAALTCLADYEAMAKQVLSPETWAYVHSGAADQHTCIRNRRAYEDILLSPRHLRSMQGGNTALDLFGTTLDYPILLAPLAYQKLAHPEGEQASVLAASAMRAGMVVSTLSSMSLEDIAQASSTPLWFQLYLQADQADSLALIRRAEAAGYRALVITVDAALNGCRNAEQRAGFALPSHISAVNLNGRPAPAQGMSIAAGASLFQSAHVSALPDWSDIEWAVAQTRLPVLVKGIMSPHDARCAIQAGAAGLLVSNHGGRVLDTVPASIEALPSIVGAAGGTPVLLDGGIRRGTDVLKALALGAKAVMLGRPIIHGLAVNGPQGVAHVLHILRTEFEMAMVLCGRKTLSEIDESVIWAPAQ</sequence>
<name>A0A853H1Y9_9BURK</name>
<comment type="caution">
    <text evidence="9">The sequence shown here is derived from an EMBL/GenBank/DDBJ whole genome shotgun (WGS) entry which is preliminary data.</text>
</comment>
<feature type="binding site" evidence="7">
    <location>
        <position position="111"/>
    </location>
    <ligand>
        <name>FMN</name>
        <dbReference type="ChEBI" id="CHEBI:58210"/>
    </ligand>
</feature>
<comment type="cofactor">
    <cofactor evidence="1">
        <name>FMN</name>
        <dbReference type="ChEBI" id="CHEBI:58210"/>
    </cofactor>
</comment>
<dbReference type="PANTHER" id="PTHR10578">
    <property type="entry name" value="S -2-HYDROXY-ACID OXIDASE-RELATED"/>
    <property type="match status" value="1"/>
</dbReference>
<dbReference type="PIRSF" id="PIRSF000138">
    <property type="entry name" value="Al-hdrx_acd_dh"/>
    <property type="match status" value="1"/>
</dbReference>
<feature type="binding site" evidence="7">
    <location>
        <position position="29"/>
    </location>
    <ligand>
        <name>glyoxylate</name>
        <dbReference type="ChEBI" id="CHEBI:36655"/>
    </ligand>
</feature>
<evidence type="ECO:0000259" key="8">
    <source>
        <dbReference type="PROSITE" id="PS51349"/>
    </source>
</evidence>
<evidence type="ECO:0000256" key="4">
    <source>
        <dbReference type="ARBA" id="ARBA00023002"/>
    </source>
</evidence>
<feature type="binding site" evidence="7">
    <location>
        <position position="132"/>
    </location>
    <ligand>
        <name>glyoxylate</name>
        <dbReference type="ChEBI" id="CHEBI:36655"/>
    </ligand>
</feature>
<dbReference type="AlphaFoldDB" id="A0A853H1Y9"/>
<dbReference type="SUPFAM" id="SSF51395">
    <property type="entry name" value="FMN-linked oxidoreductases"/>
    <property type="match status" value="1"/>
</dbReference>
<evidence type="ECO:0000256" key="5">
    <source>
        <dbReference type="ARBA" id="ARBA00024042"/>
    </source>
</evidence>
<dbReference type="Proteomes" id="UP000554144">
    <property type="component" value="Unassembled WGS sequence"/>
</dbReference>
<dbReference type="OrthoDB" id="8717062at2"/>
<feature type="domain" description="FMN hydroxy acid dehydrogenase" evidence="8">
    <location>
        <begin position="3"/>
        <end position="363"/>
    </location>
</feature>
<reference evidence="9 10" key="1">
    <citation type="submission" date="2020-07" db="EMBL/GenBank/DDBJ databases">
        <title>Taxonomic revisions and descriptions of new bacterial species based on genomic comparisons in the high-G+C-content subgroup of the family Alcaligenaceae.</title>
        <authorList>
            <person name="Szabo A."/>
            <person name="Felfoldi T."/>
        </authorList>
    </citation>
    <scope>NUCLEOTIDE SEQUENCE [LARGE SCALE GENOMIC DNA]</scope>
    <source>
        <strain evidence="9 10">DSM 25667</strain>
    </source>
</reference>
<feature type="binding site" evidence="7">
    <location>
        <position position="235"/>
    </location>
    <ligand>
        <name>FMN</name>
        <dbReference type="ChEBI" id="CHEBI:58210"/>
    </ligand>
</feature>
<dbReference type="Gene3D" id="3.20.20.70">
    <property type="entry name" value="Aldolase class I"/>
    <property type="match status" value="1"/>
</dbReference>
<dbReference type="FunFam" id="3.20.20.70:FF:000029">
    <property type="entry name" value="L-lactate dehydrogenase"/>
    <property type="match status" value="1"/>
</dbReference>
<dbReference type="InterPro" id="IPR037396">
    <property type="entry name" value="FMN_HAD"/>
</dbReference>
<dbReference type="GO" id="GO:0016614">
    <property type="term" value="F:oxidoreductase activity, acting on CH-OH group of donors"/>
    <property type="evidence" value="ECO:0007669"/>
    <property type="project" value="UniProtKB-ARBA"/>
</dbReference>
<feature type="binding site" evidence="7">
    <location>
        <position position="259"/>
    </location>
    <ligand>
        <name>glyoxylate</name>
        <dbReference type="ChEBI" id="CHEBI:36655"/>
    </ligand>
</feature>
<protein>
    <submittedName>
        <fullName evidence="9">Alpha-hydroxy-acid oxidizing protein</fullName>
    </submittedName>
</protein>
<dbReference type="EMBL" id="JACCEV010000006">
    <property type="protein sequence ID" value="NYT86966.1"/>
    <property type="molecule type" value="Genomic_DNA"/>
</dbReference>
<proteinExistence type="inferred from homology"/>
<accession>A0A853H1Y9</accession>
<keyword evidence="4" id="KW-0560">Oxidoreductase</keyword>
<evidence type="ECO:0000313" key="10">
    <source>
        <dbReference type="Proteomes" id="UP000554144"/>
    </source>
</evidence>
<feature type="binding site" evidence="7">
    <location>
        <position position="257"/>
    </location>
    <ligand>
        <name>FMN</name>
        <dbReference type="ChEBI" id="CHEBI:58210"/>
    </ligand>
</feature>
<evidence type="ECO:0000256" key="2">
    <source>
        <dbReference type="ARBA" id="ARBA00022630"/>
    </source>
</evidence>
<evidence type="ECO:0000256" key="1">
    <source>
        <dbReference type="ARBA" id="ARBA00001917"/>
    </source>
</evidence>
<dbReference type="PANTHER" id="PTHR10578:SF107">
    <property type="entry name" value="2-HYDROXYACID OXIDASE 1"/>
    <property type="match status" value="1"/>
</dbReference>
<evidence type="ECO:0000256" key="6">
    <source>
        <dbReference type="PIRSR" id="PIRSR000138-1"/>
    </source>
</evidence>
<feature type="binding site" evidence="7">
    <location>
        <position position="134"/>
    </location>
    <ligand>
        <name>glyoxylate</name>
        <dbReference type="ChEBI" id="CHEBI:36655"/>
    </ligand>
</feature>
<feature type="binding site" evidence="7">
    <location>
        <position position="262"/>
    </location>
    <ligand>
        <name>glyoxylate</name>
        <dbReference type="ChEBI" id="CHEBI:36655"/>
    </ligand>
</feature>
<feature type="binding site" evidence="7">
    <location>
        <begin position="312"/>
        <end position="313"/>
    </location>
    <ligand>
        <name>FMN</name>
        <dbReference type="ChEBI" id="CHEBI:58210"/>
    </ligand>
</feature>
<comment type="similarity">
    <text evidence="5">Belongs to the FMN-dependent alpha-hydroxy acid dehydrogenase family.</text>
</comment>
<evidence type="ECO:0000256" key="3">
    <source>
        <dbReference type="ARBA" id="ARBA00022643"/>
    </source>
</evidence>
<evidence type="ECO:0000256" key="7">
    <source>
        <dbReference type="PIRSR" id="PIRSR000138-2"/>
    </source>
</evidence>
<feature type="binding site" evidence="7">
    <location>
        <position position="160"/>
    </location>
    <ligand>
        <name>FMN</name>
        <dbReference type="ChEBI" id="CHEBI:58210"/>
    </ligand>
</feature>
<keyword evidence="3 7" id="KW-0288">FMN</keyword>
<feature type="binding site" evidence="7">
    <location>
        <position position="169"/>
    </location>
    <ligand>
        <name>glyoxylate</name>
        <dbReference type="ChEBI" id="CHEBI:36655"/>
    </ligand>
</feature>
<organism evidence="9 10">
    <name type="scientific">Pollutimonas harenae</name>
    <dbReference type="NCBI Taxonomy" id="657015"/>
    <lineage>
        <taxon>Bacteria</taxon>
        <taxon>Pseudomonadati</taxon>
        <taxon>Pseudomonadota</taxon>
        <taxon>Betaproteobacteria</taxon>
        <taxon>Burkholderiales</taxon>
        <taxon>Alcaligenaceae</taxon>
        <taxon>Pollutimonas</taxon>
    </lineage>
</organism>
<dbReference type="InterPro" id="IPR013785">
    <property type="entry name" value="Aldolase_TIM"/>
</dbReference>
<keyword evidence="2 7" id="KW-0285">Flavoprotein</keyword>
<dbReference type="GO" id="GO:0010181">
    <property type="term" value="F:FMN binding"/>
    <property type="evidence" value="ECO:0007669"/>
    <property type="project" value="InterPro"/>
</dbReference>
<feature type="active site" description="Proton acceptor" evidence="6">
    <location>
        <position position="259"/>
    </location>
</feature>
<evidence type="ECO:0000313" key="9">
    <source>
        <dbReference type="EMBL" id="NYT86966.1"/>
    </source>
</evidence>
<gene>
    <name evidence="9" type="ORF">H0A62_15295</name>
</gene>
<feature type="binding site" evidence="7">
    <location>
        <begin position="82"/>
        <end position="84"/>
    </location>
    <ligand>
        <name>FMN</name>
        <dbReference type="ChEBI" id="CHEBI:58210"/>
    </ligand>
</feature>
<dbReference type="Pfam" id="PF01070">
    <property type="entry name" value="FMN_dh"/>
    <property type="match status" value="1"/>
</dbReference>
<feature type="binding site" evidence="7">
    <location>
        <begin position="289"/>
        <end position="293"/>
    </location>
    <ligand>
        <name>FMN</name>
        <dbReference type="ChEBI" id="CHEBI:58210"/>
    </ligand>
</feature>
<dbReference type="InterPro" id="IPR012133">
    <property type="entry name" value="Alpha-hydoxy_acid_DH_FMN"/>
</dbReference>